<keyword evidence="6 11" id="KW-0472">Membrane</keyword>
<gene>
    <name evidence="13" type="ORF">MNOR_LOCUS15105</name>
</gene>
<comment type="caution">
    <text evidence="13">The sequence shown here is derived from an EMBL/GenBank/DDBJ whole genome shotgun (WGS) entry which is preliminary data.</text>
</comment>
<evidence type="ECO:0000256" key="10">
    <source>
        <dbReference type="SAM" id="MobiDB-lite"/>
    </source>
</evidence>
<feature type="transmembrane region" description="Helical" evidence="11">
    <location>
        <begin position="242"/>
        <end position="262"/>
    </location>
</feature>
<dbReference type="PANTHER" id="PTHR24243:SF233">
    <property type="entry name" value="THYROTROPIN-RELEASING HORMONE RECEPTOR"/>
    <property type="match status" value="1"/>
</dbReference>
<evidence type="ECO:0000256" key="8">
    <source>
        <dbReference type="ARBA" id="ARBA00023224"/>
    </source>
</evidence>
<dbReference type="SUPFAM" id="SSF81321">
    <property type="entry name" value="Family A G protein-coupled receptor-like"/>
    <property type="match status" value="1"/>
</dbReference>
<protein>
    <recommendedName>
        <fullName evidence="12">G-protein coupled receptors family 1 profile domain-containing protein</fullName>
    </recommendedName>
</protein>
<dbReference type="GO" id="GO:0005886">
    <property type="term" value="C:plasma membrane"/>
    <property type="evidence" value="ECO:0007669"/>
    <property type="project" value="TreeGrafter"/>
</dbReference>
<dbReference type="Gene3D" id="1.20.1070.10">
    <property type="entry name" value="Rhodopsin 7-helix transmembrane proteins"/>
    <property type="match status" value="1"/>
</dbReference>
<evidence type="ECO:0000256" key="1">
    <source>
        <dbReference type="ARBA" id="ARBA00004141"/>
    </source>
</evidence>
<dbReference type="SMART" id="SM01381">
    <property type="entry name" value="7TM_GPCR_Srsx"/>
    <property type="match status" value="1"/>
</dbReference>
<name>A0AAV2QSL2_MEGNR</name>
<keyword evidence="8 9" id="KW-0807">Transducer</keyword>
<dbReference type="PRINTS" id="PR00237">
    <property type="entry name" value="GPCRRHODOPSN"/>
</dbReference>
<evidence type="ECO:0000256" key="7">
    <source>
        <dbReference type="ARBA" id="ARBA00023170"/>
    </source>
</evidence>
<evidence type="ECO:0000313" key="14">
    <source>
        <dbReference type="Proteomes" id="UP001497623"/>
    </source>
</evidence>
<dbReference type="Pfam" id="PF00001">
    <property type="entry name" value="7tm_1"/>
    <property type="match status" value="1"/>
</dbReference>
<evidence type="ECO:0000256" key="11">
    <source>
        <dbReference type="SAM" id="Phobius"/>
    </source>
</evidence>
<evidence type="ECO:0000256" key="2">
    <source>
        <dbReference type="ARBA" id="ARBA00010663"/>
    </source>
</evidence>
<organism evidence="13 14">
    <name type="scientific">Meganyctiphanes norvegica</name>
    <name type="common">Northern krill</name>
    <name type="synonym">Thysanopoda norvegica</name>
    <dbReference type="NCBI Taxonomy" id="48144"/>
    <lineage>
        <taxon>Eukaryota</taxon>
        <taxon>Metazoa</taxon>
        <taxon>Ecdysozoa</taxon>
        <taxon>Arthropoda</taxon>
        <taxon>Crustacea</taxon>
        <taxon>Multicrustacea</taxon>
        <taxon>Malacostraca</taxon>
        <taxon>Eumalacostraca</taxon>
        <taxon>Eucarida</taxon>
        <taxon>Euphausiacea</taxon>
        <taxon>Euphausiidae</taxon>
        <taxon>Meganyctiphanes</taxon>
    </lineage>
</organism>
<feature type="transmembrane region" description="Helical" evidence="11">
    <location>
        <begin position="341"/>
        <end position="368"/>
    </location>
</feature>
<keyword evidence="7 9" id="KW-0675">Receptor</keyword>
<feature type="compositionally biased region" description="Basic and acidic residues" evidence="10">
    <location>
        <begin position="570"/>
        <end position="597"/>
    </location>
</feature>
<dbReference type="PROSITE" id="PS00237">
    <property type="entry name" value="G_PROTEIN_RECEP_F1_1"/>
    <property type="match status" value="1"/>
</dbReference>
<keyword evidence="14" id="KW-1185">Reference proteome</keyword>
<evidence type="ECO:0000313" key="13">
    <source>
        <dbReference type="EMBL" id="CAL4094249.1"/>
    </source>
</evidence>
<comment type="subcellular location">
    <subcellularLocation>
        <location evidence="1">Membrane</location>
        <topology evidence="1">Multi-pass membrane protein</topology>
    </subcellularLocation>
</comment>
<dbReference type="GO" id="GO:0004930">
    <property type="term" value="F:G protein-coupled receptor activity"/>
    <property type="evidence" value="ECO:0007669"/>
    <property type="project" value="UniProtKB-KW"/>
</dbReference>
<feature type="region of interest" description="Disordered" evidence="10">
    <location>
        <begin position="493"/>
        <end position="597"/>
    </location>
</feature>
<dbReference type="PANTHER" id="PTHR24243">
    <property type="entry name" value="G-PROTEIN COUPLED RECEPTOR"/>
    <property type="match status" value="1"/>
</dbReference>
<feature type="domain" description="G-protein coupled receptors family 1 profile" evidence="12">
    <location>
        <begin position="140"/>
        <end position="404"/>
    </location>
</feature>
<evidence type="ECO:0000256" key="4">
    <source>
        <dbReference type="ARBA" id="ARBA00022989"/>
    </source>
</evidence>
<dbReference type="PROSITE" id="PS50262">
    <property type="entry name" value="G_PROTEIN_RECEP_F1_2"/>
    <property type="match status" value="1"/>
</dbReference>
<dbReference type="Proteomes" id="UP001497623">
    <property type="component" value="Unassembled WGS sequence"/>
</dbReference>
<proteinExistence type="inferred from homology"/>
<accession>A0AAV2QSL2</accession>
<evidence type="ECO:0000256" key="3">
    <source>
        <dbReference type="ARBA" id="ARBA00022692"/>
    </source>
</evidence>
<dbReference type="InterPro" id="IPR017452">
    <property type="entry name" value="GPCR_Rhodpsn_7TM"/>
</dbReference>
<keyword evidence="3 9" id="KW-0812">Transmembrane</keyword>
<comment type="similarity">
    <text evidence="2 9">Belongs to the G-protein coupled receptor 1 family.</text>
</comment>
<feature type="compositionally biased region" description="Low complexity" evidence="10">
    <location>
        <begin position="499"/>
        <end position="509"/>
    </location>
</feature>
<evidence type="ECO:0000256" key="9">
    <source>
        <dbReference type="RuleBase" id="RU000688"/>
    </source>
</evidence>
<feature type="transmembrane region" description="Helical" evidence="11">
    <location>
        <begin position="124"/>
        <end position="149"/>
    </location>
</feature>
<dbReference type="AlphaFoldDB" id="A0AAV2QSL2"/>
<feature type="non-terminal residue" evidence="13">
    <location>
        <position position="597"/>
    </location>
</feature>
<feature type="transmembrane region" description="Helical" evidence="11">
    <location>
        <begin position="292"/>
        <end position="320"/>
    </location>
</feature>
<sequence length="597" mass="66965">MLGAHDDDDAVLETDLLASPAAAAPGGLLHRPSHSLALTGDRHRSLENGDFLSDLKGLILDSLGNLSSSIHVTLSPEDPNSYGNMLGSNSLNTALLASTTSTTYNQSYNSTIEDVPEFPLYIRVWATIVMSALLLVGVAGNALVPLLVFRNRELRHSTNLFLINLALADTLLLLICLPTTIIELHSKPETWVMGAFFCRLVPFVEWSVARASVLTLLVISVERYVAICKPLSSTTLCTRHRAALTSALIWPIATIASVPTLMATEYFETDYVDGSRVDVCITSLDNPWAHNYFLTSLSLFFGTPLAFLLLLYGLIARRLLDHRARNRRRVDSPAWKQRKQVVKMLATVVLVFFVCLLPFRLLALWLILSPKEYAENLGIQTYFNILYTCRALSYLNSAINPIIYNAMSSKFRRAFVRLTGLSYFSPRRRLLRRRSTLTTTVNYSSSTNSEGSGLSRAFSWRRYSDFSFKIQKLNEASSRRGSEITLGGKRFSFSRKGSKSSFLSKKSSSYSITVPPSPTKVSREGDSTQESHQDQTDEEDRMLPQKHSKKEQSHENGRSTNNANENIFSFERKHFDEETQSLNKDEVIKQVETEEQV</sequence>
<feature type="transmembrane region" description="Helical" evidence="11">
    <location>
        <begin position="201"/>
        <end position="221"/>
    </location>
</feature>
<evidence type="ECO:0000256" key="6">
    <source>
        <dbReference type="ARBA" id="ARBA00023136"/>
    </source>
</evidence>
<feature type="transmembrane region" description="Helical" evidence="11">
    <location>
        <begin position="161"/>
        <end position="181"/>
    </location>
</feature>
<evidence type="ECO:0000259" key="12">
    <source>
        <dbReference type="PROSITE" id="PS50262"/>
    </source>
</evidence>
<reference evidence="13 14" key="1">
    <citation type="submission" date="2024-05" db="EMBL/GenBank/DDBJ databases">
        <authorList>
            <person name="Wallberg A."/>
        </authorList>
    </citation>
    <scope>NUCLEOTIDE SEQUENCE [LARGE SCALE GENOMIC DNA]</scope>
</reference>
<dbReference type="InterPro" id="IPR000276">
    <property type="entry name" value="GPCR_Rhodpsn"/>
</dbReference>
<keyword evidence="5 9" id="KW-0297">G-protein coupled receptor</keyword>
<evidence type="ECO:0000256" key="5">
    <source>
        <dbReference type="ARBA" id="ARBA00023040"/>
    </source>
</evidence>
<feature type="compositionally biased region" description="Basic and acidic residues" evidence="10">
    <location>
        <begin position="521"/>
        <end position="535"/>
    </location>
</feature>
<dbReference type="EMBL" id="CAXKWB010009318">
    <property type="protein sequence ID" value="CAL4094249.1"/>
    <property type="molecule type" value="Genomic_DNA"/>
</dbReference>
<feature type="compositionally biased region" description="Polar residues" evidence="10">
    <location>
        <begin position="558"/>
        <end position="567"/>
    </location>
</feature>
<keyword evidence="4 11" id="KW-1133">Transmembrane helix</keyword>